<evidence type="ECO:0000259" key="1">
    <source>
        <dbReference type="Pfam" id="PF17032"/>
    </source>
</evidence>
<dbReference type="RefSeq" id="WP_163248996.1">
    <property type="nucleotide sequence ID" value="NZ_SXDP01000003.1"/>
</dbReference>
<feature type="domain" description="Zinc-ribbon 15" evidence="1">
    <location>
        <begin position="23"/>
        <end position="124"/>
    </location>
</feature>
<accession>A0A6M0R942</accession>
<proteinExistence type="predicted"/>
<dbReference type="PANTHER" id="PTHR36718:SF1">
    <property type="entry name" value="DOUBLE ZINC RIBBON PROTEIN MJ0416"/>
    <property type="match status" value="1"/>
</dbReference>
<sequence length="129" mass="15318">MFFLGVFGIEPREKKIGEVDSVECIKCGMFTRYTIIKTYNVFHFFFLPLIKWGEKYYLKSRCCNTIYEINKEDINKINESKSLQDITIKEIYSDINYSSICADIICPNCKRKMEKNFTYCPYCGKKINF</sequence>
<evidence type="ECO:0000313" key="2">
    <source>
        <dbReference type="EMBL" id="NEZ46784.1"/>
    </source>
</evidence>
<dbReference type="InterPro" id="IPR031493">
    <property type="entry name" value="Zinc_ribbon_15"/>
</dbReference>
<organism evidence="2 3">
    <name type="scientific">Clostridium niameyense</name>
    <dbReference type="NCBI Taxonomy" id="1622073"/>
    <lineage>
        <taxon>Bacteria</taxon>
        <taxon>Bacillati</taxon>
        <taxon>Bacillota</taxon>
        <taxon>Clostridia</taxon>
        <taxon>Eubacteriales</taxon>
        <taxon>Clostridiaceae</taxon>
        <taxon>Clostridium</taxon>
    </lineage>
</organism>
<evidence type="ECO:0000313" key="3">
    <source>
        <dbReference type="Proteomes" id="UP000473885"/>
    </source>
</evidence>
<dbReference type="InterPro" id="IPR053281">
    <property type="entry name" value="Double_zinc_ribbon"/>
</dbReference>
<dbReference type="EMBL" id="SXDP01000003">
    <property type="protein sequence ID" value="NEZ46784.1"/>
    <property type="molecule type" value="Genomic_DNA"/>
</dbReference>
<dbReference type="Proteomes" id="UP000473885">
    <property type="component" value="Unassembled WGS sequence"/>
</dbReference>
<dbReference type="Pfam" id="PF17032">
    <property type="entry name" value="Zn_ribbon_15"/>
    <property type="match status" value="1"/>
</dbReference>
<reference evidence="2 3" key="1">
    <citation type="submission" date="2019-04" db="EMBL/GenBank/DDBJ databases">
        <title>Genome sequencing of Clostridium botulinum Groups I-IV and Clostridium butyricum.</title>
        <authorList>
            <person name="Brunt J."/>
            <person name="Van Vliet A.H.M."/>
            <person name="Stringer S.C."/>
            <person name="Carter A.T."/>
            <person name="Peck M.W."/>
        </authorList>
    </citation>
    <scope>NUCLEOTIDE SEQUENCE [LARGE SCALE GENOMIC DNA]</scope>
    <source>
        <strain evidence="2 3">IFR 18/094</strain>
    </source>
</reference>
<name>A0A6M0R942_9CLOT</name>
<gene>
    <name evidence="2" type="ORF">FDF74_06075</name>
</gene>
<dbReference type="AlphaFoldDB" id="A0A6M0R942"/>
<keyword evidence="3" id="KW-1185">Reference proteome</keyword>
<protein>
    <submittedName>
        <fullName evidence="2">Zinc ribbon domain-containing protein</fullName>
    </submittedName>
</protein>
<dbReference type="PANTHER" id="PTHR36718">
    <property type="entry name" value="OS05G0435400 PROTEIN"/>
    <property type="match status" value="1"/>
</dbReference>
<comment type="caution">
    <text evidence="2">The sequence shown here is derived from an EMBL/GenBank/DDBJ whole genome shotgun (WGS) entry which is preliminary data.</text>
</comment>